<organism evidence="1 2">
    <name type="scientific">Hahella chejuensis (strain KCTC 2396)</name>
    <dbReference type="NCBI Taxonomy" id="349521"/>
    <lineage>
        <taxon>Bacteria</taxon>
        <taxon>Pseudomonadati</taxon>
        <taxon>Pseudomonadota</taxon>
        <taxon>Gammaproteobacteria</taxon>
        <taxon>Oceanospirillales</taxon>
        <taxon>Hahellaceae</taxon>
        <taxon>Hahella</taxon>
    </lineage>
</organism>
<dbReference type="eggNOG" id="COG4643">
    <property type="taxonomic scope" value="Bacteria"/>
</dbReference>
<accession>Q2S8I8</accession>
<protein>
    <recommendedName>
        <fullName evidence="3">DUF3631 domain-containing protein</fullName>
    </recommendedName>
</protein>
<evidence type="ECO:0008006" key="3">
    <source>
        <dbReference type="Google" id="ProtNLM"/>
    </source>
</evidence>
<dbReference type="STRING" id="349521.HCH_06391"/>
<evidence type="ECO:0000313" key="2">
    <source>
        <dbReference type="Proteomes" id="UP000000238"/>
    </source>
</evidence>
<evidence type="ECO:0000313" key="1">
    <source>
        <dbReference type="EMBL" id="ABC33036.1"/>
    </source>
</evidence>
<dbReference type="HOGENOM" id="CLU_616557_0_0_6"/>
<name>Q2S8I8_HAHCH</name>
<dbReference type="AlphaFoldDB" id="Q2S8I8"/>
<reference evidence="1 2" key="1">
    <citation type="journal article" date="2005" name="Nucleic Acids Res.">
        <title>Genomic blueprint of Hahella chejuensis, a marine microbe producing an algicidal agent.</title>
        <authorList>
            <person name="Jeong H."/>
            <person name="Yim J.H."/>
            <person name="Lee C."/>
            <person name="Choi S.-H."/>
            <person name="Park Y.K."/>
            <person name="Yoon S.H."/>
            <person name="Hur C.-G."/>
            <person name="Kang H.-Y."/>
            <person name="Kim D."/>
            <person name="Lee H.H."/>
            <person name="Park K.H."/>
            <person name="Park S.-H."/>
            <person name="Park H.-S."/>
            <person name="Lee H.K."/>
            <person name="Oh T.K."/>
            <person name="Kim J.F."/>
        </authorList>
    </citation>
    <scope>NUCLEOTIDE SEQUENCE [LARGE SCALE GENOMIC DNA]</scope>
    <source>
        <strain evidence="1 2">KCTC 2396</strain>
    </source>
</reference>
<keyword evidence="2" id="KW-1185">Reference proteome</keyword>
<proteinExistence type="predicted"/>
<sequence length="417" mass="47503">MVYRSSERRTELAIWDGNQVTYQESLSLPNGETLVPIKGSNNLIRHKAILLPERAKEYGTTKQLIDAIRSYIDRYVHLSDQFRSIAPVYVLLSWVSDAFNEVPYLRFRGDFGSGKTRALQVLGSILYKPFFASGASTLSPLFHTLDLFRGSLVFDETDFRYSDERSDIVKIFNNGTSRGLPVLRTIVNKDNEYNPRAFSVFGPKIVAMRRNFSDEALESRFITEEMGTHPLRLDIPISLPNTYKDEAKELRNMLLMFRFRHMQGARSGNIAAYSTSHPTLSARTQQMLLPLLSLAQDEEAKGHILDIGRVMDERVQSLRSRSHEAMLLPILASFMYTEQDIPIQQLTAAFLEKHDADIDRPITSRYVGSLVRTRLYLPTYKRHGVFVIPVTEKVKEQVHGLCVRYGVGKDSAASDRS</sequence>
<gene>
    <name evidence="1" type="ordered locus">HCH_06391</name>
</gene>
<dbReference type="KEGG" id="hch:HCH_06391"/>
<dbReference type="EMBL" id="CP000155">
    <property type="protein sequence ID" value="ABC33036.1"/>
    <property type="molecule type" value="Genomic_DNA"/>
</dbReference>
<dbReference type="Proteomes" id="UP000000238">
    <property type="component" value="Chromosome"/>
</dbReference>